<dbReference type="EMBL" id="KZ819323">
    <property type="protein sequence ID" value="PWN22414.1"/>
    <property type="molecule type" value="Genomic_DNA"/>
</dbReference>
<dbReference type="OrthoDB" id="10263272at2759"/>
<dbReference type="InterPro" id="IPR015943">
    <property type="entry name" value="WD40/YVTN_repeat-like_dom_sf"/>
</dbReference>
<dbReference type="PANTHER" id="PTHR19918:SF1">
    <property type="entry name" value="FIZZY-RELATED PROTEIN HOMOLOG"/>
    <property type="match status" value="1"/>
</dbReference>
<dbReference type="GO" id="GO:1990757">
    <property type="term" value="F:ubiquitin ligase activator activity"/>
    <property type="evidence" value="ECO:0007669"/>
    <property type="project" value="TreeGrafter"/>
</dbReference>
<organism evidence="8 9">
    <name type="scientific">Pseudomicrostroma glucosiphilum</name>
    <dbReference type="NCBI Taxonomy" id="1684307"/>
    <lineage>
        <taxon>Eukaryota</taxon>
        <taxon>Fungi</taxon>
        <taxon>Dikarya</taxon>
        <taxon>Basidiomycota</taxon>
        <taxon>Ustilaginomycotina</taxon>
        <taxon>Exobasidiomycetes</taxon>
        <taxon>Microstromatales</taxon>
        <taxon>Microstromatales incertae sedis</taxon>
        <taxon>Pseudomicrostroma</taxon>
    </lineage>
</organism>
<evidence type="ECO:0000256" key="3">
    <source>
        <dbReference type="ARBA" id="ARBA00022737"/>
    </source>
</evidence>
<feature type="compositionally biased region" description="Polar residues" evidence="6">
    <location>
        <begin position="135"/>
        <end position="149"/>
    </location>
</feature>
<dbReference type="PANTHER" id="PTHR19918">
    <property type="entry name" value="CELL DIVISION CYCLE 20 CDC20 FIZZY -RELATED"/>
    <property type="match status" value="1"/>
</dbReference>
<keyword evidence="2 5" id="KW-0853">WD repeat</keyword>
<feature type="compositionally biased region" description="Polar residues" evidence="6">
    <location>
        <begin position="56"/>
        <end position="66"/>
    </location>
</feature>
<feature type="domain" description="CDC20/Fizzy WD40" evidence="7">
    <location>
        <begin position="247"/>
        <end position="541"/>
    </location>
</feature>
<evidence type="ECO:0000256" key="1">
    <source>
        <dbReference type="ARBA" id="ARBA00006445"/>
    </source>
</evidence>
<dbReference type="GO" id="GO:0031145">
    <property type="term" value="P:anaphase-promoting complex-dependent catabolic process"/>
    <property type="evidence" value="ECO:0007669"/>
    <property type="project" value="TreeGrafter"/>
</dbReference>
<dbReference type="InterPro" id="IPR001680">
    <property type="entry name" value="WD40_rpt"/>
</dbReference>
<evidence type="ECO:0000256" key="4">
    <source>
        <dbReference type="ARBA" id="ARBA00023306"/>
    </source>
</evidence>
<evidence type="ECO:0000259" key="7">
    <source>
        <dbReference type="Pfam" id="PF24807"/>
    </source>
</evidence>
<evidence type="ECO:0000256" key="6">
    <source>
        <dbReference type="SAM" id="MobiDB-lite"/>
    </source>
</evidence>
<dbReference type="Pfam" id="PF24807">
    <property type="entry name" value="WD40_CDC20-Fz"/>
    <property type="match status" value="1"/>
</dbReference>
<dbReference type="RefSeq" id="XP_025349574.1">
    <property type="nucleotide sequence ID" value="XM_025490196.1"/>
</dbReference>
<dbReference type="GO" id="GO:0010997">
    <property type="term" value="F:anaphase-promoting complex binding"/>
    <property type="evidence" value="ECO:0007669"/>
    <property type="project" value="InterPro"/>
</dbReference>
<keyword evidence="3" id="KW-0677">Repeat</keyword>
<feature type="repeat" description="WD" evidence="5">
    <location>
        <begin position="376"/>
        <end position="417"/>
    </location>
</feature>
<dbReference type="InterPro" id="IPR056150">
    <property type="entry name" value="WD40_CDC20-Fz"/>
</dbReference>
<protein>
    <submittedName>
        <fullName evidence="8">WD40 repeat-like protein</fullName>
    </submittedName>
</protein>
<keyword evidence="4" id="KW-0131">Cell cycle</keyword>
<dbReference type="CDD" id="cd00200">
    <property type="entry name" value="WD40"/>
    <property type="match status" value="1"/>
</dbReference>
<feature type="compositionally biased region" description="Low complexity" evidence="6">
    <location>
        <begin position="150"/>
        <end position="163"/>
    </location>
</feature>
<keyword evidence="9" id="KW-1185">Reference proteome</keyword>
<dbReference type="InterPro" id="IPR033010">
    <property type="entry name" value="Cdc20/Fizzy"/>
</dbReference>
<dbReference type="Gene3D" id="2.130.10.10">
    <property type="entry name" value="YVTN repeat-like/Quinoprotein amine dehydrogenase"/>
    <property type="match status" value="1"/>
</dbReference>
<proteinExistence type="inferred from homology"/>
<feature type="repeat" description="WD" evidence="5">
    <location>
        <begin position="510"/>
        <end position="551"/>
    </location>
</feature>
<dbReference type="InterPro" id="IPR036322">
    <property type="entry name" value="WD40_repeat_dom_sf"/>
</dbReference>
<sequence length="576" mass="62656">MPGEWTADRGETSKAGAYSGVHSRPSSPSIAANFQRERSRTPGKRTSIQADRYIPTRQSLDGQTAAFQLMDGSPSTPHRYKRKMIPEMDAEQEEADYAFANLLGSEIFGHDPAASGSSSSAPSSISRSGSRPSAHTPTTPTRRNLFSYNSPSSSRSRSSGPASRGRDDTRRIDRSSVGSLPASNGSALGGGGLFGSAKKSSNAVVAPPGSPSHRAYDTSPVRLDSQRMLLSPRRAPRTVSKVPFKVLDAPDLADDFYLNLVDWSSTDTLGVGLDKCVYLWSARDSNVQKLVDYETTDDRTTSLSWAGRGNHIAVGTQKGLVQIFDAETLKLLRTMRGHDQRVGALAWNEHILTSGSRDRVIYHRDVRVPEQHIRELRSHKQEVCNLVWNTETNQLASGGNDNKLLVWDSLNSTPLHRFTEHKAAVKAIAWSPHQQGILASGGGTADMKIRFWNTITGTLLSEVDTGSQVCNLMWSRTANEIISTHGYSSGKIQNQIQIWRYPTMQQIATLTGHTMRVLYLAMSPDGETIVTGAGDETLRFWDLNTPSKGAKGGSSVTGSGGVGSQEGVVNPFARLR</sequence>
<name>A0A316UC24_9BASI</name>
<evidence type="ECO:0000256" key="5">
    <source>
        <dbReference type="PROSITE-ProRule" id="PRU00221"/>
    </source>
</evidence>
<feature type="region of interest" description="Disordered" evidence="6">
    <location>
        <begin position="1"/>
        <end position="89"/>
    </location>
</feature>
<evidence type="ECO:0000256" key="2">
    <source>
        <dbReference type="ARBA" id="ARBA00022574"/>
    </source>
</evidence>
<dbReference type="STRING" id="1684307.A0A316UC24"/>
<feature type="compositionally biased region" description="Basic and acidic residues" evidence="6">
    <location>
        <begin position="164"/>
        <end position="174"/>
    </location>
</feature>
<accession>A0A316UC24</accession>
<dbReference type="GeneID" id="37011930"/>
<dbReference type="Proteomes" id="UP000245942">
    <property type="component" value="Unassembled WGS sequence"/>
</dbReference>
<feature type="compositionally biased region" description="Basic and acidic residues" evidence="6">
    <location>
        <begin position="1"/>
        <end position="12"/>
    </location>
</feature>
<evidence type="ECO:0000313" key="8">
    <source>
        <dbReference type="EMBL" id="PWN22414.1"/>
    </source>
</evidence>
<gene>
    <name evidence="8" type="ORF">BCV69DRAFT_246240</name>
</gene>
<feature type="region of interest" description="Disordered" evidence="6">
    <location>
        <begin position="199"/>
        <end position="222"/>
    </location>
</feature>
<dbReference type="PROSITE" id="PS00678">
    <property type="entry name" value="WD_REPEATS_1"/>
    <property type="match status" value="1"/>
</dbReference>
<feature type="region of interest" description="Disordered" evidence="6">
    <location>
        <begin position="108"/>
        <end position="184"/>
    </location>
</feature>
<dbReference type="SMART" id="SM00320">
    <property type="entry name" value="WD40"/>
    <property type="match status" value="6"/>
</dbReference>
<feature type="region of interest" description="Disordered" evidence="6">
    <location>
        <begin position="549"/>
        <end position="576"/>
    </location>
</feature>
<dbReference type="GO" id="GO:0005680">
    <property type="term" value="C:anaphase-promoting complex"/>
    <property type="evidence" value="ECO:0007669"/>
    <property type="project" value="TreeGrafter"/>
</dbReference>
<dbReference type="PROSITE" id="PS50294">
    <property type="entry name" value="WD_REPEATS_REGION"/>
    <property type="match status" value="2"/>
</dbReference>
<reference evidence="8 9" key="1">
    <citation type="journal article" date="2018" name="Mol. Biol. Evol.">
        <title>Broad Genomic Sampling Reveals a Smut Pathogenic Ancestry of the Fungal Clade Ustilaginomycotina.</title>
        <authorList>
            <person name="Kijpornyongpan T."/>
            <person name="Mondo S.J."/>
            <person name="Barry K."/>
            <person name="Sandor L."/>
            <person name="Lee J."/>
            <person name="Lipzen A."/>
            <person name="Pangilinan J."/>
            <person name="LaButti K."/>
            <person name="Hainaut M."/>
            <person name="Henrissat B."/>
            <person name="Grigoriev I.V."/>
            <person name="Spatafora J.W."/>
            <person name="Aime M.C."/>
        </authorList>
    </citation>
    <scope>NUCLEOTIDE SEQUENCE [LARGE SCALE GENOMIC DNA]</scope>
    <source>
        <strain evidence="8 9">MCA 4718</strain>
    </source>
</reference>
<dbReference type="GO" id="GO:1905786">
    <property type="term" value="P:positive regulation of anaphase-promoting complex-dependent catabolic process"/>
    <property type="evidence" value="ECO:0007669"/>
    <property type="project" value="TreeGrafter"/>
</dbReference>
<feature type="compositionally biased region" description="Low complexity" evidence="6">
    <location>
        <begin position="113"/>
        <end position="134"/>
    </location>
</feature>
<comment type="similarity">
    <text evidence="1">Belongs to the WD repeat CDC20/Fizzy family.</text>
</comment>
<evidence type="ECO:0000313" key="9">
    <source>
        <dbReference type="Proteomes" id="UP000245942"/>
    </source>
</evidence>
<dbReference type="AlphaFoldDB" id="A0A316UC24"/>
<dbReference type="InterPro" id="IPR019775">
    <property type="entry name" value="WD40_repeat_CS"/>
</dbReference>
<dbReference type="PROSITE" id="PS50082">
    <property type="entry name" value="WD_REPEATS_2"/>
    <property type="match status" value="2"/>
</dbReference>
<dbReference type="SUPFAM" id="SSF50978">
    <property type="entry name" value="WD40 repeat-like"/>
    <property type="match status" value="1"/>
</dbReference>